<organism evidence="2 3">
    <name type="scientific">Klebsiella phage 6939</name>
    <dbReference type="NCBI Taxonomy" id="2912295"/>
    <lineage>
        <taxon>Viruses</taxon>
        <taxon>Duplodnaviria</taxon>
        <taxon>Heunggongvirae</taxon>
        <taxon>Uroviricota</taxon>
        <taxon>Caudoviricetes</taxon>
        <taxon>Autographivirales</taxon>
        <taxon>Autographivirales incertae sedis</taxon>
        <taxon>Reminisvirus</taxon>
        <taxon>Reminisvirus 6939</taxon>
    </lineage>
</organism>
<feature type="domain" description="dATP/dGTP diphosphohydrolase N-terminal" evidence="1">
    <location>
        <begin position="40"/>
        <end position="134"/>
    </location>
</feature>
<dbReference type="InterPro" id="IPR044038">
    <property type="entry name" value="dATP/dGTP_diPOhydrolase_N"/>
</dbReference>
<evidence type="ECO:0000259" key="1">
    <source>
        <dbReference type="Pfam" id="PF18909"/>
    </source>
</evidence>
<gene>
    <name evidence="2" type="ORF">6939_0044</name>
</gene>
<protein>
    <recommendedName>
        <fullName evidence="1">dATP/dGTP diphosphohydrolase N-terminal domain-containing protein</fullName>
    </recommendedName>
</protein>
<dbReference type="EMBL" id="OL362271">
    <property type="protein sequence ID" value="URY99223.1"/>
    <property type="molecule type" value="Genomic_DNA"/>
</dbReference>
<reference evidence="2" key="1">
    <citation type="submission" date="2021-11" db="EMBL/GenBank/DDBJ databases">
        <title>The TAILOR 12: Case summaries of 12 patient that have undergone phage therapy for multidrug-resistant infections.</title>
        <authorList>
            <person name="Green S."/>
            <person name="Terwilliger A."/>
            <person name="Clark J."/>
            <person name="Salazar K."/>
            <person name="Maresso A."/>
        </authorList>
    </citation>
    <scope>NUCLEOTIDE SEQUENCE</scope>
</reference>
<dbReference type="Proteomes" id="UP001056005">
    <property type="component" value="Segment"/>
</dbReference>
<evidence type="ECO:0000313" key="2">
    <source>
        <dbReference type="EMBL" id="URY99223.1"/>
    </source>
</evidence>
<keyword evidence="3" id="KW-1185">Reference proteome</keyword>
<name>A0A9E7M7S5_9CAUD</name>
<sequence length="137" mass="15125">MRKICTCSKKTGIEYGTSNGHALDCATNMTDEELGLKPLGAKYDAGKPRVDLLIDGCPLSLEEVSKVLTFGAKKYADHNWQHVPDGETRYKAAMMRHVLASSRGEKTDSETGLSHLAHAACCILFMLELELKKNERI</sequence>
<evidence type="ECO:0000313" key="3">
    <source>
        <dbReference type="Proteomes" id="UP001056005"/>
    </source>
</evidence>
<dbReference type="Pfam" id="PF18909">
    <property type="entry name" value="dGTP_diPhyd_N"/>
    <property type="match status" value="1"/>
</dbReference>
<accession>A0A9E7M7S5</accession>
<proteinExistence type="predicted"/>